<sequence length="436" mass="49294">MPKTQDSVAAVEVLRQQALDESAATLFVYGIPPQATEESLKEVFGDQVVQVRMKFTRRKRSLSYAHIVFASVEDAWVVLAKSKVQKFMLDRARLRVEPVTAMRRVERDQLFGSPMPPSRTLFIGNLPYDVGFVDIRGLFSSICDIDAVRIAVNSRNRPAGYGYADFNSVDDAMRILRHHEQVPFHISLRYLKLGYALPPQPSCSNTIFAGYFTAYRTELEILEMFSIFGPIQSVRIARYEGKAQVNSAAHIDFVEPQCARRAVEHFENNPMVEENGAQIRINFARPQSHPGGRPYSKLILSPFQGDGGLLRRYFGKHAAKIMSVGFYKGSEGCEPSGVAFINFASTEDAIVAKEALHGVEVAPGYRLNLSYARPRPEVKPQPATPEEAEKDRIARHWWLRKDFEPQSEYYGSQGSQLKQKQESNWGLLYSPNRPRL</sequence>
<dbReference type="OMA" id="IRINFAR"/>
<feature type="compositionally biased region" description="Polar residues" evidence="3">
    <location>
        <begin position="409"/>
        <end position="424"/>
    </location>
</feature>
<feature type="domain" description="RRM" evidence="4">
    <location>
        <begin position="205"/>
        <end position="286"/>
    </location>
</feature>
<dbReference type="SMART" id="SM00360">
    <property type="entry name" value="RRM"/>
    <property type="match status" value="4"/>
</dbReference>
<evidence type="ECO:0000256" key="1">
    <source>
        <dbReference type="ARBA" id="ARBA00022884"/>
    </source>
</evidence>
<dbReference type="OrthoDB" id="439808at2759"/>
<gene>
    <name evidence="5" type="primary">NCL_2</name>
    <name evidence="5" type="ORF">A0H81_02624</name>
</gene>
<feature type="domain" description="RRM" evidence="4">
    <location>
        <begin position="310"/>
        <end position="374"/>
    </location>
</feature>
<dbReference type="InterPro" id="IPR000504">
    <property type="entry name" value="RRM_dom"/>
</dbReference>
<dbReference type="Proteomes" id="UP000092993">
    <property type="component" value="Unassembled WGS sequence"/>
</dbReference>
<dbReference type="CDD" id="cd00590">
    <property type="entry name" value="RRM_SF"/>
    <property type="match status" value="3"/>
</dbReference>
<evidence type="ECO:0000256" key="2">
    <source>
        <dbReference type="PROSITE-ProRule" id="PRU00176"/>
    </source>
</evidence>
<organism evidence="5 6">
    <name type="scientific">Grifola frondosa</name>
    <name type="common">Maitake</name>
    <name type="synonym">Polyporus frondosus</name>
    <dbReference type="NCBI Taxonomy" id="5627"/>
    <lineage>
        <taxon>Eukaryota</taxon>
        <taxon>Fungi</taxon>
        <taxon>Dikarya</taxon>
        <taxon>Basidiomycota</taxon>
        <taxon>Agaricomycotina</taxon>
        <taxon>Agaricomycetes</taxon>
        <taxon>Polyporales</taxon>
        <taxon>Grifolaceae</taxon>
        <taxon>Grifola</taxon>
    </lineage>
</organism>
<dbReference type="GO" id="GO:0003723">
    <property type="term" value="F:RNA binding"/>
    <property type="evidence" value="ECO:0007669"/>
    <property type="project" value="UniProtKB-UniRule"/>
</dbReference>
<dbReference type="PROSITE" id="PS50102">
    <property type="entry name" value="RRM"/>
    <property type="match status" value="4"/>
</dbReference>
<accession>A0A1C7MRY8</accession>
<dbReference type="AlphaFoldDB" id="A0A1C7MRY8"/>
<evidence type="ECO:0000313" key="5">
    <source>
        <dbReference type="EMBL" id="OBZ77714.1"/>
    </source>
</evidence>
<dbReference type="Pfam" id="PF00076">
    <property type="entry name" value="RRM_1"/>
    <property type="match status" value="3"/>
</dbReference>
<dbReference type="InterPro" id="IPR035979">
    <property type="entry name" value="RBD_domain_sf"/>
</dbReference>
<dbReference type="STRING" id="5627.A0A1C7MRY8"/>
<comment type="caution">
    <text evidence="5">The sequence shown here is derived from an EMBL/GenBank/DDBJ whole genome shotgun (WGS) entry which is preliminary data.</text>
</comment>
<dbReference type="SUPFAM" id="SSF54928">
    <property type="entry name" value="RNA-binding domain, RBD"/>
    <property type="match status" value="2"/>
</dbReference>
<feature type="domain" description="RRM" evidence="4">
    <location>
        <begin position="24"/>
        <end position="101"/>
    </location>
</feature>
<name>A0A1C7MRY8_GRIFR</name>
<feature type="region of interest" description="Disordered" evidence="3">
    <location>
        <begin position="408"/>
        <end position="436"/>
    </location>
</feature>
<reference evidence="5 6" key="1">
    <citation type="submission" date="2016-03" db="EMBL/GenBank/DDBJ databases">
        <title>Whole genome sequencing of Grifola frondosa 9006-11.</title>
        <authorList>
            <person name="Min B."/>
            <person name="Park H."/>
            <person name="Kim J.-G."/>
            <person name="Cho H."/>
            <person name="Oh Y.-L."/>
            <person name="Kong W.-S."/>
            <person name="Choi I.-G."/>
        </authorList>
    </citation>
    <scope>NUCLEOTIDE SEQUENCE [LARGE SCALE GENOMIC DNA]</scope>
    <source>
        <strain evidence="5 6">9006-11</strain>
    </source>
</reference>
<evidence type="ECO:0000313" key="6">
    <source>
        <dbReference type="Proteomes" id="UP000092993"/>
    </source>
</evidence>
<dbReference type="InterPro" id="IPR012677">
    <property type="entry name" value="Nucleotide-bd_a/b_plait_sf"/>
</dbReference>
<keyword evidence="6" id="KW-1185">Reference proteome</keyword>
<dbReference type="InterPro" id="IPR052462">
    <property type="entry name" value="SLIRP/GR-RBP-like"/>
</dbReference>
<keyword evidence="1 2" id="KW-0694">RNA-binding</keyword>
<proteinExistence type="predicted"/>
<evidence type="ECO:0000259" key="4">
    <source>
        <dbReference type="PROSITE" id="PS50102"/>
    </source>
</evidence>
<protein>
    <submittedName>
        <fullName evidence="5">Nucleolin</fullName>
    </submittedName>
</protein>
<feature type="domain" description="RRM" evidence="4">
    <location>
        <begin position="119"/>
        <end position="198"/>
    </location>
</feature>
<dbReference type="EMBL" id="LUGG01000002">
    <property type="protein sequence ID" value="OBZ77714.1"/>
    <property type="molecule type" value="Genomic_DNA"/>
</dbReference>
<dbReference type="PANTHER" id="PTHR48027">
    <property type="entry name" value="HETEROGENEOUS NUCLEAR RIBONUCLEOPROTEIN 87F-RELATED"/>
    <property type="match status" value="1"/>
</dbReference>
<dbReference type="Gene3D" id="3.30.70.330">
    <property type="match status" value="4"/>
</dbReference>
<evidence type="ECO:0000256" key="3">
    <source>
        <dbReference type="SAM" id="MobiDB-lite"/>
    </source>
</evidence>